<evidence type="ECO:0000256" key="1">
    <source>
        <dbReference type="SAM" id="MobiDB-lite"/>
    </source>
</evidence>
<dbReference type="PANTHER" id="PTHR44086:SF10">
    <property type="entry name" value="THIOSULFATE SULFURTRANSFERASE_RHODANESE-LIKE DOMAIN-CONTAINING PROTEIN 3"/>
    <property type="match status" value="1"/>
</dbReference>
<dbReference type="PANTHER" id="PTHR44086">
    <property type="entry name" value="THIOSULFATE SULFURTRANSFERASE RDL2, MITOCHONDRIAL-RELATED"/>
    <property type="match status" value="1"/>
</dbReference>
<feature type="domain" description="Rhodanese" evidence="2">
    <location>
        <begin position="29"/>
        <end position="125"/>
    </location>
</feature>
<feature type="compositionally biased region" description="Basic and acidic residues" evidence="1">
    <location>
        <begin position="128"/>
        <end position="140"/>
    </location>
</feature>
<dbReference type="AlphaFoldDB" id="A0A5Q6RJI1"/>
<reference evidence="3 4" key="1">
    <citation type="submission" date="2019-09" db="EMBL/GenBank/DDBJ databases">
        <title>Mumia zhuanghuii sp. nov. isolated from the intestinal contents of plateau pika (Ochotona curzoniae) in the Qinghai-Tibet plateau of China.</title>
        <authorList>
            <person name="Tian Z."/>
        </authorList>
    </citation>
    <scope>NUCLEOTIDE SEQUENCE [LARGE SCALE GENOMIC DNA]</scope>
    <source>
        <strain evidence="4">350</strain>
    </source>
</reference>
<dbReference type="InterPro" id="IPR036873">
    <property type="entry name" value="Rhodanese-like_dom_sf"/>
</dbReference>
<comment type="caution">
    <text evidence="3">The sequence shown here is derived from an EMBL/GenBank/DDBJ whole genome shotgun (WGS) entry which is preliminary data.</text>
</comment>
<dbReference type="Pfam" id="PF00581">
    <property type="entry name" value="Rhodanese"/>
    <property type="match status" value="1"/>
</dbReference>
<dbReference type="Proteomes" id="UP000307768">
    <property type="component" value="Unassembled WGS sequence"/>
</dbReference>
<sequence length="148" mass="15804">MTFVGLEAWLDDARSGLLRQTPEQAAAAVGDGAVLVDIRPAWQRRTEGEIPGSVVVETNHIAWRLHPDSDARLTIARPGQPWIVVCSEGYTSSLVAAWLVALGLDATDLVGGFHAWQAAGLPTTRSTTEVERRVGSDEPVGRVTAAAH</sequence>
<dbReference type="RefSeq" id="WP_149771535.1">
    <property type="nucleotide sequence ID" value="NZ_VDFQ02000007.1"/>
</dbReference>
<dbReference type="EMBL" id="VDFQ02000007">
    <property type="protein sequence ID" value="KAA1418246.1"/>
    <property type="molecule type" value="Genomic_DNA"/>
</dbReference>
<evidence type="ECO:0000313" key="4">
    <source>
        <dbReference type="Proteomes" id="UP000307768"/>
    </source>
</evidence>
<protein>
    <submittedName>
        <fullName evidence="3">Rhodanese-like domain-containing protein</fullName>
    </submittedName>
</protein>
<dbReference type="OrthoDB" id="4828183at2"/>
<evidence type="ECO:0000259" key="2">
    <source>
        <dbReference type="PROSITE" id="PS50206"/>
    </source>
</evidence>
<evidence type="ECO:0000313" key="3">
    <source>
        <dbReference type="EMBL" id="KAA1418246.1"/>
    </source>
</evidence>
<dbReference type="SUPFAM" id="SSF52821">
    <property type="entry name" value="Rhodanese/Cell cycle control phosphatase"/>
    <property type="match status" value="1"/>
</dbReference>
<gene>
    <name evidence="3" type="ORF">FE697_020665</name>
</gene>
<name>A0A5Q6RJI1_9ACTN</name>
<dbReference type="SMART" id="SM00450">
    <property type="entry name" value="RHOD"/>
    <property type="match status" value="1"/>
</dbReference>
<organism evidence="3 4">
    <name type="scientific">Mumia zhuanghuii</name>
    <dbReference type="NCBI Taxonomy" id="2585211"/>
    <lineage>
        <taxon>Bacteria</taxon>
        <taxon>Bacillati</taxon>
        <taxon>Actinomycetota</taxon>
        <taxon>Actinomycetes</taxon>
        <taxon>Propionibacteriales</taxon>
        <taxon>Nocardioidaceae</taxon>
        <taxon>Mumia</taxon>
    </lineage>
</organism>
<feature type="region of interest" description="Disordered" evidence="1">
    <location>
        <begin position="124"/>
        <end position="148"/>
    </location>
</feature>
<dbReference type="PROSITE" id="PS50206">
    <property type="entry name" value="RHODANESE_3"/>
    <property type="match status" value="1"/>
</dbReference>
<dbReference type="InterPro" id="IPR001763">
    <property type="entry name" value="Rhodanese-like_dom"/>
</dbReference>
<proteinExistence type="predicted"/>
<dbReference type="Gene3D" id="3.40.250.10">
    <property type="entry name" value="Rhodanese-like domain"/>
    <property type="match status" value="1"/>
</dbReference>
<dbReference type="GO" id="GO:0004792">
    <property type="term" value="F:thiosulfate-cyanide sulfurtransferase activity"/>
    <property type="evidence" value="ECO:0007669"/>
    <property type="project" value="TreeGrafter"/>
</dbReference>
<accession>A0A5Q6RJI1</accession>